<feature type="non-terminal residue" evidence="2">
    <location>
        <position position="1"/>
    </location>
</feature>
<keyword evidence="3" id="KW-1185">Reference proteome</keyword>
<name>A0AAD6FP00_9TELE</name>
<sequence length="61" mass="6657">AAVRSGSPMHRHVSSANGRSLPHTSPLCVLQSSEEQAPVPQNKSMEDIEELAASYERKLIE</sequence>
<organism evidence="2 3">
    <name type="scientific">Pogonophryne albipinna</name>
    <dbReference type="NCBI Taxonomy" id="1090488"/>
    <lineage>
        <taxon>Eukaryota</taxon>
        <taxon>Metazoa</taxon>
        <taxon>Chordata</taxon>
        <taxon>Craniata</taxon>
        <taxon>Vertebrata</taxon>
        <taxon>Euteleostomi</taxon>
        <taxon>Actinopterygii</taxon>
        <taxon>Neopterygii</taxon>
        <taxon>Teleostei</taxon>
        <taxon>Neoteleostei</taxon>
        <taxon>Acanthomorphata</taxon>
        <taxon>Eupercaria</taxon>
        <taxon>Perciformes</taxon>
        <taxon>Notothenioidei</taxon>
        <taxon>Pogonophryne</taxon>
    </lineage>
</organism>
<comment type="caution">
    <text evidence="2">The sequence shown here is derived from an EMBL/GenBank/DDBJ whole genome shotgun (WGS) entry which is preliminary data.</text>
</comment>
<accession>A0AAD6FP00</accession>
<dbReference type="EMBL" id="JAPTMU010000007">
    <property type="protein sequence ID" value="KAJ4940584.1"/>
    <property type="molecule type" value="Genomic_DNA"/>
</dbReference>
<evidence type="ECO:0000256" key="1">
    <source>
        <dbReference type="SAM" id="MobiDB-lite"/>
    </source>
</evidence>
<feature type="non-terminal residue" evidence="2">
    <location>
        <position position="61"/>
    </location>
</feature>
<gene>
    <name evidence="2" type="ORF">JOQ06_026881</name>
</gene>
<feature type="compositionally biased region" description="Polar residues" evidence="1">
    <location>
        <begin position="30"/>
        <end position="43"/>
    </location>
</feature>
<evidence type="ECO:0000313" key="2">
    <source>
        <dbReference type="EMBL" id="KAJ4940584.1"/>
    </source>
</evidence>
<dbReference type="AlphaFoldDB" id="A0AAD6FP00"/>
<evidence type="ECO:0000313" key="3">
    <source>
        <dbReference type="Proteomes" id="UP001219934"/>
    </source>
</evidence>
<reference evidence="2" key="1">
    <citation type="submission" date="2022-11" db="EMBL/GenBank/DDBJ databases">
        <title>Chromosome-level genome of Pogonophryne albipinna.</title>
        <authorList>
            <person name="Jo E."/>
        </authorList>
    </citation>
    <scope>NUCLEOTIDE SEQUENCE</scope>
    <source>
        <strain evidence="2">SGF0006</strain>
        <tissue evidence="2">Muscle</tissue>
    </source>
</reference>
<dbReference type="Proteomes" id="UP001219934">
    <property type="component" value="Unassembled WGS sequence"/>
</dbReference>
<feature type="region of interest" description="Disordered" evidence="1">
    <location>
        <begin position="1"/>
        <end position="47"/>
    </location>
</feature>
<protein>
    <submittedName>
        <fullName evidence="2">Uncharacterized protein</fullName>
    </submittedName>
</protein>
<proteinExistence type="predicted"/>